<gene>
    <name evidence="1" type="ORF">FKV68_21495</name>
</gene>
<proteinExistence type="predicted"/>
<keyword evidence="1" id="KW-0614">Plasmid</keyword>
<dbReference type="AlphaFoldDB" id="A0A859QE75"/>
<keyword evidence="2" id="KW-1185">Reference proteome</keyword>
<dbReference type="SUPFAM" id="SSF53850">
    <property type="entry name" value="Periplasmic binding protein-like II"/>
    <property type="match status" value="1"/>
</dbReference>
<dbReference type="PANTHER" id="PTHR30024">
    <property type="entry name" value="ALIPHATIC SULFONATES-BINDING PROTEIN-RELATED"/>
    <property type="match status" value="1"/>
</dbReference>
<sequence length="334" mass="36658">MQIIQSRRSFLASVAAAGAAGLTGAASFAAGAPLETSTIRLAKIRGICIAPQYVAEELLRLEGFTDIRYVMAEAGYEQSEKIARGDVDFSLNFAAPLALAIDAGDPITLLAGVHPGCFELFGDESIRGITDLKGKTVGIQGLGSTPHVFVTSMAAYVGLDPQKDIRWVTDPSVRPMELFIKGKVDAFLGFPPEPQELRARNIGHVVVNSAIDRPWSQYFCCMLAGNADFVRNNPVATKHVLRAILRAADLCVAEPRRVARQIVDGGFTDNYDYALQTMSEVPYGKWRDYDPEDTIRFYALRLHESGMVKSSPQEIIANGTDWRFLNEVKRELKT</sequence>
<dbReference type="Gene3D" id="3.40.190.10">
    <property type="entry name" value="Periplasmic binding protein-like II"/>
    <property type="match status" value="2"/>
</dbReference>
<reference evidence="1 2" key="1">
    <citation type="submission" date="2019-06" db="EMBL/GenBank/DDBJ databases">
        <title>Complete genome sequence of Ensifer mexicanus ITTG R7 isolated from nodules of Acacia angustissima (Mill.) Kuntze.</title>
        <authorList>
            <person name="Rincon-Rosales R."/>
            <person name="Rogel M.A."/>
            <person name="Guerrero G."/>
            <person name="Rincon-Molina C.I."/>
            <person name="Lopez-Lopez A."/>
            <person name="Martinez-Romero E."/>
        </authorList>
    </citation>
    <scope>NUCLEOTIDE SEQUENCE [LARGE SCALE GENOMIC DNA]</scope>
    <source>
        <strain evidence="1 2">ITTG R7</strain>
        <plasmid evidence="2">pemeittgr7a</plasmid>
    </source>
</reference>
<dbReference type="InterPro" id="IPR006311">
    <property type="entry name" value="TAT_signal"/>
</dbReference>
<geneLocation type="plasmid" evidence="2">
    <name>pemeittgr7a</name>
</geneLocation>
<dbReference type="RefSeq" id="WP_180941925.1">
    <property type="nucleotide sequence ID" value="NZ_CP041239.1"/>
</dbReference>
<dbReference type="PROSITE" id="PS51318">
    <property type="entry name" value="TAT"/>
    <property type="match status" value="1"/>
</dbReference>
<name>A0A859QE75_9HYPH</name>
<dbReference type="Proteomes" id="UP000510721">
    <property type="component" value="Plasmid pEmeITTGR7a"/>
</dbReference>
<dbReference type="KEGG" id="emx:FKV68_21495"/>
<dbReference type="Pfam" id="PF13379">
    <property type="entry name" value="NMT1_2"/>
    <property type="match status" value="1"/>
</dbReference>
<protein>
    <submittedName>
        <fullName evidence="1">ABC transporter substrate-binding protein</fullName>
    </submittedName>
</protein>
<evidence type="ECO:0000313" key="1">
    <source>
        <dbReference type="EMBL" id="QLL64043.1"/>
    </source>
</evidence>
<evidence type="ECO:0000313" key="2">
    <source>
        <dbReference type="Proteomes" id="UP000510721"/>
    </source>
</evidence>
<dbReference type="EMBL" id="CP041239">
    <property type="protein sequence ID" value="QLL64043.1"/>
    <property type="molecule type" value="Genomic_DNA"/>
</dbReference>
<organism evidence="1 2">
    <name type="scientific">Sinorhizobium mexicanum</name>
    <dbReference type="NCBI Taxonomy" id="375549"/>
    <lineage>
        <taxon>Bacteria</taxon>
        <taxon>Pseudomonadati</taxon>
        <taxon>Pseudomonadota</taxon>
        <taxon>Alphaproteobacteria</taxon>
        <taxon>Hyphomicrobiales</taxon>
        <taxon>Rhizobiaceae</taxon>
        <taxon>Sinorhizobium/Ensifer group</taxon>
        <taxon>Sinorhizobium</taxon>
    </lineage>
</organism>
<accession>A0A859QE75</accession>